<dbReference type="InterPro" id="IPR023772">
    <property type="entry name" value="DNA-bd_HTH_TetR-type_CS"/>
</dbReference>
<dbReference type="InterPro" id="IPR047923">
    <property type="entry name" value="ArpA-like"/>
</dbReference>
<feature type="DNA-binding region" description="H-T-H motif" evidence="4">
    <location>
        <begin position="31"/>
        <end position="50"/>
    </location>
</feature>
<reference evidence="6 7" key="1">
    <citation type="journal article" date="2023" name="Microb. Genom.">
        <title>Mesoterricola silvestris gen. nov., sp. nov., Mesoterricola sediminis sp. nov., Geothrix oryzae sp. nov., Geothrix edaphica sp. nov., Geothrix rubra sp. nov., and Geothrix limicola sp. nov., six novel members of Acidobacteriota isolated from soils.</title>
        <authorList>
            <person name="Weisberg A.J."/>
            <person name="Pearce E."/>
            <person name="Kramer C.G."/>
            <person name="Chang J.H."/>
            <person name="Clarke C.R."/>
        </authorList>
    </citation>
    <scope>NUCLEOTIDE SEQUENCE [LARGE SCALE GENOMIC DNA]</scope>
    <source>
        <strain evidence="6 7">NRRL_B-2795</strain>
    </source>
</reference>
<keyword evidence="2 4" id="KW-0238">DNA-binding</keyword>
<dbReference type="PANTHER" id="PTHR30055:SF234">
    <property type="entry name" value="HTH-TYPE TRANSCRIPTIONAL REGULATOR BETI"/>
    <property type="match status" value="1"/>
</dbReference>
<dbReference type="RefSeq" id="WP_216591101.1">
    <property type="nucleotide sequence ID" value="NZ_JAGJBZ010000004.1"/>
</dbReference>
<dbReference type="InterPro" id="IPR050109">
    <property type="entry name" value="HTH-type_TetR-like_transc_reg"/>
</dbReference>
<protein>
    <submittedName>
        <fullName evidence="6">ScbR family autoregulator-binding transcription factor</fullName>
    </submittedName>
</protein>
<evidence type="ECO:0000313" key="7">
    <source>
        <dbReference type="Proteomes" id="UP001271723"/>
    </source>
</evidence>
<sequence length="215" mass="23457">MALQERGIKSRNLILRAAAEVFDERGYDSASTTEILERSGLTRGALYHHFPSKEAIAVALLTLHGEAVSFTAQPVKIQAVIDHTFTFASGLQHDAVLRACVRLAVEQTSFRSHAVTPYQQSGESVRTTLAQAQEQGELLPGLDLTEAADMITGTFTGIQVMSRVQTNREDLPERVGVMWRFLLPGLVVPGMIGRLRLTPPLATEPADAVREPTPV</sequence>
<dbReference type="Pfam" id="PF21935">
    <property type="entry name" value="TetR_C_45"/>
    <property type="match status" value="1"/>
</dbReference>
<feature type="domain" description="HTH tetR-type" evidence="5">
    <location>
        <begin position="8"/>
        <end position="68"/>
    </location>
</feature>
<dbReference type="NCBIfam" id="NF041196">
    <property type="entry name" value="ScbR_bind_reg"/>
    <property type="match status" value="1"/>
</dbReference>
<evidence type="ECO:0000256" key="3">
    <source>
        <dbReference type="ARBA" id="ARBA00023163"/>
    </source>
</evidence>
<accession>A0ABU4LHM0</accession>
<proteinExistence type="predicted"/>
<evidence type="ECO:0000313" key="6">
    <source>
        <dbReference type="EMBL" id="MDX2915282.1"/>
    </source>
</evidence>
<gene>
    <name evidence="6" type="ORF">PV517_42270</name>
</gene>
<evidence type="ECO:0000256" key="1">
    <source>
        <dbReference type="ARBA" id="ARBA00023015"/>
    </source>
</evidence>
<dbReference type="InterPro" id="IPR054126">
    <property type="entry name" value="CprB_TetR_C"/>
</dbReference>
<dbReference type="EMBL" id="JARAVY010000027">
    <property type="protein sequence ID" value="MDX2915282.1"/>
    <property type="molecule type" value="Genomic_DNA"/>
</dbReference>
<evidence type="ECO:0000259" key="5">
    <source>
        <dbReference type="PROSITE" id="PS50977"/>
    </source>
</evidence>
<dbReference type="PROSITE" id="PS01081">
    <property type="entry name" value="HTH_TETR_1"/>
    <property type="match status" value="1"/>
</dbReference>
<keyword evidence="3" id="KW-0804">Transcription</keyword>
<evidence type="ECO:0000256" key="2">
    <source>
        <dbReference type="ARBA" id="ARBA00023125"/>
    </source>
</evidence>
<evidence type="ECO:0000256" key="4">
    <source>
        <dbReference type="PROSITE-ProRule" id="PRU00335"/>
    </source>
</evidence>
<organism evidence="6 7">
    <name type="scientific">Streptomyces griseiscabiei</name>
    <dbReference type="NCBI Taxonomy" id="2993540"/>
    <lineage>
        <taxon>Bacteria</taxon>
        <taxon>Bacillati</taxon>
        <taxon>Actinomycetota</taxon>
        <taxon>Actinomycetes</taxon>
        <taxon>Kitasatosporales</taxon>
        <taxon>Streptomycetaceae</taxon>
        <taxon>Streptomyces</taxon>
    </lineage>
</organism>
<keyword evidence="1" id="KW-0805">Transcription regulation</keyword>
<keyword evidence="7" id="KW-1185">Reference proteome</keyword>
<dbReference type="InterPro" id="IPR001647">
    <property type="entry name" value="HTH_TetR"/>
</dbReference>
<dbReference type="PROSITE" id="PS50977">
    <property type="entry name" value="HTH_TETR_2"/>
    <property type="match status" value="1"/>
</dbReference>
<dbReference type="PANTHER" id="PTHR30055">
    <property type="entry name" value="HTH-TYPE TRANSCRIPTIONAL REGULATOR RUTR"/>
    <property type="match status" value="1"/>
</dbReference>
<name>A0ABU4LHM0_9ACTN</name>
<dbReference type="Pfam" id="PF00440">
    <property type="entry name" value="TetR_N"/>
    <property type="match status" value="1"/>
</dbReference>
<comment type="caution">
    <text evidence="6">The sequence shown here is derived from an EMBL/GenBank/DDBJ whole genome shotgun (WGS) entry which is preliminary data.</text>
</comment>
<dbReference type="Proteomes" id="UP001271723">
    <property type="component" value="Unassembled WGS sequence"/>
</dbReference>